<sequence>MPCHKPQVQGTWPEVVSEDIPKLKNALTQCDTQIEDYLHWRAQHEQPTEREKP</sequence>
<proteinExistence type="predicted"/>
<accession>A0AAU6VL16</accession>
<dbReference type="EMBL" id="CP095351">
    <property type="protein sequence ID" value="XAG86780.1"/>
    <property type="molecule type" value="Genomic_DNA"/>
</dbReference>
<dbReference type="Pfam" id="PF23793">
    <property type="entry name" value="LysC"/>
    <property type="match status" value="1"/>
</dbReference>
<gene>
    <name evidence="1" type="ORF">MRM63_13730</name>
</gene>
<name>A0AAU6VL16_UNCXX</name>
<dbReference type="AlphaFoldDB" id="A0AAU6VL16"/>
<organism evidence="1">
    <name type="scientific">bacterium 19MO03SA05</name>
    <dbReference type="NCBI Taxonomy" id="2920620"/>
    <lineage>
        <taxon>Bacteria</taxon>
    </lineage>
</organism>
<protein>
    <submittedName>
        <fullName evidence="1">Uncharacterized protein</fullName>
    </submittedName>
</protein>
<dbReference type="InterPro" id="IPR058979">
    <property type="entry name" value="LysC-like"/>
</dbReference>
<reference evidence="1" key="1">
    <citation type="submission" date="2022-03" db="EMBL/GenBank/DDBJ databases">
        <title>Sea Food Isolates.</title>
        <authorList>
            <person name="Li c."/>
        </authorList>
    </citation>
    <scope>NUCLEOTIDE SEQUENCE</scope>
    <source>
        <strain evidence="1">19MO03SA05</strain>
    </source>
</reference>
<evidence type="ECO:0000313" key="1">
    <source>
        <dbReference type="EMBL" id="XAG86780.1"/>
    </source>
</evidence>